<dbReference type="PANTHER" id="PTHR43469:SF1">
    <property type="entry name" value="SPBETA PROPHAGE-DERIVED DISULFIDE BOND FORMATION PROTEIN B"/>
    <property type="match status" value="1"/>
</dbReference>
<keyword evidence="8 12" id="KW-0472">Membrane</keyword>
<gene>
    <name evidence="13" type="ORF">UR64_C0013G0024</name>
</gene>
<dbReference type="Gene3D" id="1.20.1550.10">
    <property type="entry name" value="DsbB-like"/>
    <property type="match status" value="1"/>
</dbReference>
<comment type="caution">
    <text evidence="13">The sequence shown here is derived from an EMBL/GenBank/DDBJ whole genome shotgun (WGS) entry which is preliminary data.</text>
</comment>
<organism evidence="13 14">
    <name type="scientific">Candidatus Nomurabacteria bacterium GW2011_GWE1_35_16</name>
    <dbReference type="NCBI Taxonomy" id="1618761"/>
    <lineage>
        <taxon>Bacteria</taxon>
        <taxon>Candidatus Nomuraibacteriota</taxon>
    </lineage>
</organism>
<feature type="transmembrane region" description="Helical" evidence="12">
    <location>
        <begin position="104"/>
        <end position="123"/>
    </location>
</feature>
<dbReference type="GO" id="GO:0006457">
    <property type="term" value="P:protein folding"/>
    <property type="evidence" value="ECO:0007669"/>
    <property type="project" value="InterPro"/>
</dbReference>
<evidence type="ECO:0000313" key="14">
    <source>
        <dbReference type="Proteomes" id="UP000034952"/>
    </source>
</evidence>
<comment type="similarity">
    <text evidence="2">Belongs to the DsbB family. BdbC subfamily.</text>
</comment>
<keyword evidence="4 12" id="KW-0812">Transmembrane</keyword>
<evidence type="ECO:0000256" key="2">
    <source>
        <dbReference type="ARBA" id="ARBA00007602"/>
    </source>
</evidence>
<dbReference type="SUPFAM" id="SSF158442">
    <property type="entry name" value="DsbB-like"/>
    <property type="match status" value="1"/>
</dbReference>
<keyword evidence="11" id="KW-0676">Redox-active center</keyword>
<evidence type="ECO:0000256" key="11">
    <source>
        <dbReference type="ARBA" id="ARBA00023284"/>
    </source>
</evidence>
<keyword evidence="7" id="KW-0560">Oxidoreductase</keyword>
<evidence type="ECO:0000256" key="8">
    <source>
        <dbReference type="ARBA" id="ARBA00023136"/>
    </source>
</evidence>
<evidence type="ECO:0000256" key="6">
    <source>
        <dbReference type="ARBA" id="ARBA00022989"/>
    </source>
</evidence>
<evidence type="ECO:0000256" key="10">
    <source>
        <dbReference type="ARBA" id="ARBA00023186"/>
    </source>
</evidence>
<feature type="transmembrane region" description="Helical" evidence="12">
    <location>
        <begin position="152"/>
        <end position="173"/>
    </location>
</feature>
<dbReference type="AlphaFoldDB" id="A0A0G0DSV9"/>
<dbReference type="Proteomes" id="UP000034952">
    <property type="component" value="Unassembled WGS sequence"/>
</dbReference>
<feature type="transmembrane region" description="Helical" evidence="12">
    <location>
        <begin position="12"/>
        <end position="35"/>
    </location>
</feature>
<accession>A0A0G0DSV9</accession>
<feature type="transmembrane region" description="Helical" evidence="12">
    <location>
        <begin position="47"/>
        <end position="67"/>
    </location>
</feature>
<dbReference type="EMBL" id="LBPY01000013">
    <property type="protein sequence ID" value="KKP66065.1"/>
    <property type="molecule type" value="Genomic_DNA"/>
</dbReference>
<evidence type="ECO:0000256" key="9">
    <source>
        <dbReference type="ARBA" id="ARBA00023157"/>
    </source>
</evidence>
<evidence type="ECO:0000313" key="13">
    <source>
        <dbReference type="EMBL" id="KKP66065.1"/>
    </source>
</evidence>
<reference evidence="13 14" key="1">
    <citation type="journal article" date="2015" name="Nature">
        <title>rRNA introns, odd ribosomes, and small enigmatic genomes across a large radiation of phyla.</title>
        <authorList>
            <person name="Brown C.T."/>
            <person name="Hug L.A."/>
            <person name="Thomas B.C."/>
            <person name="Sharon I."/>
            <person name="Castelle C.J."/>
            <person name="Singh A."/>
            <person name="Wilkins M.J."/>
            <person name="Williams K.H."/>
            <person name="Banfield J.F."/>
        </authorList>
    </citation>
    <scope>NUCLEOTIDE SEQUENCE [LARGE SCALE GENOMIC DNA]</scope>
</reference>
<dbReference type="PANTHER" id="PTHR43469">
    <property type="entry name" value="DISULFIDE FORMATION PROTEIN-RELATED"/>
    <property type="match status" value="1"/>
</dbReference>
<dbReference type="InterPro" id="IPR012187">
    <property type="entry name" value="Disulphide_bond_form_BdbC"/>
</dbReference>
<keyword evidence="9" id="KW-1015">Disulfide bond</keyword>
<evidence type="ECO:0000256" key="4">
    <source>
        <dbReference type="ARBA" id="ARBA00022692"/>
    </source>
</evidence>
<proteinExistence type="inferred from homology"/>
<protein>
    <submittedName>
        <fullName evidence="13">Putative disulfide formation protein</fullName>
    </submittedName>
</protein>
<dbReference type="InterPro" id="IPR023380">
    <property type="entry name" value="DsbB-like_sf"/>
</dbReference>
<evidence type="ECO:0000256" key="3">
    <source>
        <dbReference type="ARBA" id="ARBA00022448"/>
    </source>
</evidence>
<dbReference type="GO" id="GO:0016020">
    <property type="term" value="C:membrane"/>
    <property type="evidence" value="ECO:0007669"/>
    <property type="project" value="UniProtKB-SubCell"/>
</dbReference>
<dbReference type="GO" id="GO:0015035">
    <property type="term" value="F:protein-disulfide reductase activity"/>
    <property type="evidence" value="ECO:0007669"/>
    <property type="project" value="InterPro"/>
</dbReference>
<dbReference type="Pfam" id="PF02600">
    <property type="entry name" value="DsbB"/>
    <property type="match status" value="1"/>
</dbReference>
<comment type="subcellular location">
    <subcellularLocation>
        <location evidence="1">Membrane</location>
        <topology evidence="1">Multi-pass membrane protein</topology>
    </subcellularLocation>
</comment>
<keyword evidence="5" id="KW-0249">Electron transport</keyword>
<keyword evidence="6 12" id="KW-1133">Transmembrane helix</keyword>
<evidence type="ECO:0000256" key="5">
    <source>
        <dbReference type="ARBA" id="ARBA00022982"/>
    </source>
</evidence>
<evidence type="ECO:0000256" key="7">
    <source>
        <dbReference type="ARBA" id="ARBA00023002"/>
    </source>
</evidence>
<evidence type="ECO:0000256" key="12">
    <source>
        <dbReference type="SAM" id="Phobius"/>
    </source>
</evidence>
<keyword evidence="3" id="KW-0813">Transport</keyword>
<keyword evidence="10" id="KW-0143">Chaperone</keyword>
<name>A0A0G0DSV9_9BACT</name>
<evidence type="ECO:0000256" key="1">
    <source>
        <dbReference type="ARBA" id="ARBA00004141"/>
    </source>
</evidence>
<dbReference type="InterPro" id="IPR003752">
    <property type="entry name" value="DiS_bond_form_DsbB/BdbC"/>
</dbReference>
<sequence>MPAYLEIVNKTLSLGTIFLQAVILMILVTLILFRKRDNPLLLFFKKYTFLFGFLGALGAFALSIFYSNFVGFPPCELCWIQRIFLYPQLILFGMELYKRDRSIVDFSIVFAILGSITSIYHIYVEAGGTRGLACADPSHGGVSCAVRYIYEFGYVTMPIMALTLSLFIIVLLVNYKYMARVK</sequence>